<gene>
    <name evidence="1" type="ORF">CPT_Miami_181</name>
</gene>
<dbReference type="EMBL" id="MT701590">
    <property type="protein sequence ID" value="QPB09276.1"/>
    <property type="molecule type" value="Genomic_DNA"/>
</dbReference>
<evidence type="ECO:0000313" key="1">
    <source>
        <dbReference type="EMBL" id="QPB09276.1"/>
    </source>
</evidence>
<sequence>MSLRALYCGGVVKNGIVAWGNHIPVTHRETFLQFKFQLKGCKSAGFLGDEEGYLKIYGKSISLGIEANDFTNKRIRAGQDNYRFFRCMVTVGNYEFPLLFCGTYEPEFFELRKEITRDELGDALSQLEQLGCNYVSNDRRTVNWL</sequence>
<organism evidence="1 2">
    <name type="scientific">Klebsiella phage Miami</name>
    <dbReference type="NCBI Taxonomy" id="2767581"/>
    <lineage>
        <taxon>Viruses</taxon>
        <taxon>Duplodnaviria</taxon>
        <taxon>Heunggongvirae</taxon>
        <taxon>Uroviricota</taxon>
        <taxon>Caudoviricetes</taxon>
        <taxon>Chimalliviridae</taxon>
        <taxon>Miamivirus</taxon>
        <taxon>Miamivirus miami</taxon>
    </lineage>
</organism>
<evidence type="ECO:0000313" key="2">
    <source>
        <dbReference type="Proteomes" id="UP000662782"/>
    </source>
</evidence>
<protein>
    <submittedName>
        <fullName evidence="1">Uncharacterized protein</fullName>
    </submittedName>
</protein>
<proteinExistence type="predicted"/>
<dbReference type="Proteomes" id="UP000662782">
    <property type="component" value="Segment"/>
</dbReference>
<name>A0A873WIH1_9CAUD</name>
<reference evidence="1 2" key="1">
    <citation type="submission" date="2020-07" db="EMBL/GenBank/DDBJ databases">
        <title>Complete genome sequence of Klebsiella pneumoniae phage Miami.</title>
        <authorList>
            <person name="Mora D.A."/>
            <person name="Lessor L."/>
            <person name="Gill J."/>
            <person name="Liu M."/>
        </authorList>
    </citation>
    <scope>NUCLEOTIDE SEQUENCE [LARGE SCALE GENOMIC DNA]</scope>
</reference>
<keyword evidence="2" id="KW-1185">Reference proteome</keyword>
<accession>A0A873WIH1</accession>